<evidence type="ECO:0000313" key="2">
    <source>
        <dbReference type="Proteomes" id="UP001239909"/>
    </source>
</evidence>
<organism evidence="1 2">
    <name type="scientific">Paralimibaculum aggregatum</name>
    <dbReference type="NCBI Taxonomy" id="3036245"/>
    <lineage>
        <taxon>Bacteria</taxon>
        <taxon>Pseudomonadati</taxon>
        <taxon>Pseudomonadota</taxon>
        <taxon>Alphaproteobacteria</taxon>
        <taxon>Rhodobacterales</taxon>
        <taxon>Paracoccaceae</taxon>
        <taxon>Paralimibaculum</taxon>
    </lineage>
</organism>
<proteinExistence type="predicted"/>
<reference evidence="1 2" key="1">
    <citation type="submission" date="2023-04" db="EMBL/GenBank/DDBJ databases">
        <title>Marinoamorphus aggregata gen. nov., sp. Nov., isolate from tissue of brittle star Ophioplocus japonicus.</title>
        <authorList>
            <person name="Kawano K."/>
            <person name="Sawayama S."/>
            <person name="Nakagawa S."/>
        </authorList>
    </citation>
    <scope>NUCLEOTIDE SEQUENCE [LARGE SCALE GENOMIC DNA]</scope>
    <source>
        <strain evidence="1 2">NKW23</strain>
    </source>
</reference>
<dbReference type="EMBL" id="BSYI01000061">
    <property type="protein sequence ID" value="GMG85340.1"/>
    <property type="molecule type" value="Genomic_DNA"/>
</dbReference>
<sequence>MRQHHFAGERAVVDYPGDALDIIDGTTGEVRQAQIFVGVPGASNYT</sequence>
<gene>
    <name evidence="1" type="ORF">LNKW23_45600</name>
</gene>
<evidence type="ECO:0000313" key="1">
    <source>
        <dbReference type="EMBL" id="GMG85340.1"/>
    </source>
</evidence>
<dbReference type="Proteomes" id="UP001239909">
    <property type="component" value="Unassembled WGS sequence"/>
</dbReference>
<protein>
    <recommendedName>
        <fullName evidence="3">Transposase</fullName>
    </recommendedName>
</protein>
<name>A0ABQ6LTD0_9RHOB</name>
<comment type="caution">
    <text evidence="1">The sequence shown here is derived from an EMBL/GenBank/DDBJ whole genome shotgun (WGS) entry which is preliminary data.</text>
</comment>
<evidence type="ECO:0008006" key="3">
    <source>
        <dbReference type="Google" id="ProtNLM"/>
    </source>
</evidence>
<keyword evidence="2" id="KW-1185">Reference proteome</keyword>
<accession>A0ABQ6LTD0</accession>